<dbReference type="InterPro" id="IPR051685">
    <property type="entry name" value="Ycf3/AcsC/BcsC/TPR_MFPF"/>
</dbReference>
<dbReference type="Pfam" id="PF13181">
    <property type="entry name" value="TPR_8"/>
    <property type="match status" value="2"/>
</dbReference>
<keyword evidence="5" id="KW-1185">Reference proteome</keyword>
<dbReference type="AlphaFoldDB" id="A0A8S1T8U3"/>
<feature type="repeat" description="TPR" evidence="3">
    <location>
        <begin position="186"/>
        <end position="219"/>
    </location>
</feature>
<comment type="caution">
    <text evidence="4">The sequence shown here is derived from an EMBL/GenBank/DDBJ whole genome shotgun (WGS) entry which is preliminary data.</text>
</comment>
<dbReference type="PANTHER" id="PTHR44943">
    <property type="entry name" value="CELLULOSE SYNTHASE OPERON PROTEIN C"/>
    <property type="match status" value="1"/>
</dbReference>
<dbReference type="InterPro" id="IPR019734">
    <property type="entry name" value="TPR_rpt"/>
</dbReference>
<reference evidence="4" key="1">
    <citation type="submission" date="2021-01" db="EMBL/GenBank/DDBJ databases">
        <authorList>
            <consortium name="Genoscope - CEA"/>
            <person name="William W."/>
        </authorList>
    </citation>
    <scope>NUCLEOTIDE SEQUENCE</scope>
</reference>
<proteinExistence type="predicted"/>
<dbReference type="PANTHER" id="PTHR44943:SF4">
    <property type="entry name" value="TPR REPEAT-CONTAINING PROTEIN MJ0798"/>
    <property type="match status" value="1"/>
</dbReference>
<dbReference type="Pfam" id="PF00515">
    <property type="entry name" value="TPR_1"/>
    <property type="match status" value="2"/>
</dbReference>
<dbReference type="OrthoDB" id="2335338at2759"/>
<organism evidence="4 5">
    <name type="scientific">Paramecium pentaurelia</name>
    <dbReference type="NCBI Taxonomy" id="43138"/>
    <lineage>
        <taxon>Eukaryota</taxon>
        <taxon>Sar</taxon>
        <taxon>Alveolata</taxon>
        <taxon>Ciliophora</taxon>
        <taxon>Intramacronucleata</taxon>
        <taxon>Oligohymenophorea</taxon>
        <taxon>Peniculida</taxon>
        <taxon>Parameciidae</taxon>
        <taxon>Paramecium</taxon>
    </lineage>
</organism>
<protein>
    <recommendedName>
        <fullName evidence="6">Tetratricopeptide repeat protein</fullName>
    </recommendedName>
</protein>
<dbReference type="Proteomes" id="UP000689195">
    <property type="component" value="Unassembled WGS sequence"/>
</dbReference>
<gene>
    <name evidence="4" type="ORF">PPENT_87.1.T0170349</name>
</gene>
<evidence type="ECO:0000256" key="3">
    <source>
        <dbReference type="PROSITE-ProRule" id="PRU00339"/>
    </source>
</evidence>
<name>A0A8S1T8U3_9CILI</name>
<evidence type="ECO:0000256" key="1">
    <source>
        <dbReference type="ARBA" id="ARBA00022737"/>
    </source>
</evidence>
<feature type="repeat" description="TPR" evidence="3">
    <location>
        <begin position="220"/>
        <end position="253"/>
    </location>
</feature>
<evidence type="ECO:0000256" key="2">
    <source>
        <dbReference type="ARBA" id="ARBA00022803"/>
    </source>
</evidence>
<accession>A0A8S1T8U3</accession>
<dbReference type="EMBL" id="CAJJDO010000017">
    <property type="protein sequence ID" value="CAD8148198.1"/>
    <property type="molecule type" value="Genomic_DNA"/>
</dbReference>
<keyword evidence="2 3" id="KW-0802">TPR repeat</keyword>
<feature type="repeat" description="TPR" evidence="3">
    <location>
        <begin position="281"/>
        <end position="314"/>
    </location>
</feature>
<dbReference type="PROSITE" id="PS50005">
    <property type="entry name" value="TPR"/>
    <property type="match status" value="3"/>
</dbReference>
<sequence>MKIFTCKYLAHENEEIIGFCLNQNCQNATQYCYECLNTFHSDHFNDCIRFTKMIPYINDFMQIYNKSRNQFNEIYQQLQNIFEQIFKKMDQEIIILEKISNQLLNKDYLAFKSQINIIKLFYSNEKDKYVQQQISQLNIILETIKTMVPDQIKSEHQFNYDYQNNIKIEEINQEINDNMQQNNQDPQIMIDKGQQLSKLQKYEEAIECFDKAILMDSKLLSPYLNKGQTLKRLKKYQEAIECYDKAIQINPKSSPAWNNKGNWLSIILFNKIQRSIIVLRKSNWLNKGNSLKRLNKYEDAIECFDKVISINPKNESAWNSKGLLLHKLKNFKDAIQSYDMSLSIRIQPSILKQKADTLFELGEKQLAEQFYMAALENGTDDTDQIQKQQVQL</sequence>
<evidence type="ECO:0000313" key="5">
    <source>
        <dbReference type="Proteomes" id="UP000689195"/>
    </source>
</evidence>
<evidence type="ECO:0000313" key="4">
    <source>
        <dbReference type="EMBL" id="CAD8148198.1"/>
    </source>
</evidence>
<keyword evidence="1" id="KW-0677">Repeat</keyword>
<evidence type="ECO:0008006" key="6">
    <source>
        <dbReference type="Google" id="ProtNLM"/>
    </source>
</evidence>
<dbReference type="PROSITE" id="PS50293">
    <property type="entry name" value="TPR_REGION"/>
    <property type="match status" value="2"/>
</dbReference>
<dbReference type="SMART" id="SM00028">
    <property type="entry name" value="TPR"/>
    <property type="match status" value="5"/>
</dbReference>